<dbReference type="SMART" id="SM00822">
    <property type="entry name" value="PKS_KR"/>
    <property type="match status" value="1"/>
</dbReference>
<dbReference type="CDD" id="cd05233">
    <property type="entry name" value="SDR_c"/>
    <property type="match status" value="1"/>
</dbReference>
<protein>
    <submittedName>
        <fullName evidence="4">SDR family oxidoreductase</fullName>
    </submittedName>
</protein>
<feature type="domain" description="Ketoreductase" evidence="3">
    <location>
        <begin position="5"/>
        <end position="178"/>
    </location>
</feature>
<accession>A0ABT1F9N3</accession>
<name>A0ABT1F9N3_9GAMM</name>
<dbReference type="PANTHER" id="PTHR43477">
    <property type="entry name" value="DIHYDROANTICAPSIN 7-DEHYDROGENASE"/>
    <property type="match status" value="1"/>
</dbReference>
<evidence type="ECO:0000313" key="4">
    <source>
        <dbReference type="EMBL" id="MCP1374081.1"/>
    </source>
</evidence>
<comment type="similarity">
    <text evidence="1">Belongs to the short-chain dehydrogenases/reductases (SDR) family.</text>
</comment>
<dbReference type="EMBL" id="JAMZEK010000002">
    <property type="protein sequence ID" value="MCP1374081.1"/>
    <property type="molecule type" value="Genomic_DNA"/>
</dbReference>
<comment type="caution">
    <text evidence="4">The sequence shown here is derived from an EMBL/GenBank/DDBJ whole genome shotgun (WGS) entry which is preliminary data.</text>
</comment>
<dbReference type="RefSeq" id="WP_253565918.1">
    <property type="nucleotide sequence ID" value="NZ_JAMZEK010000002.1"/>
</dbReference>
<evidence type="ECO:0000256" key="2">
    <source>
        <dbReference type="ARBA" id="ARBA00023002"/>
    </source>
</evidence>
<dbReference type="InterPro" id="IPR036291">
    <property type="entry name" value="NAD(P)-bd_dom_sf"/>
</dbReference>
<evidence type="ECO:0000256" key="1">
    <source>
        <dbReference type="ARBA" id="ARBA00006484"/>
    </source>
</evidence>
<dbReference type="InterPro" id="IPR057326">
    <property type="entry name" value="KR_dom"/>
</dbReference>
<keyword evidence="5" id="KW-1185">Reference proteome</keyword>
<dbReference type="Proteomes" id="UP001204615">
    <property type="component" value="Unassembled WGS sequence"/>
</dbReference>
<dbReference type="Gene3D" id="3.40.50.720">
    <property type="entry name" value="NAD(P)-binding Rossmann-like Domain"/>
    <property type="match status" value="1"/>
</dbReference>
<sequence length="244" mass="26209">MFADKHILVTGATSGIGRAVVVDLLRTEAHLIAVGRNRKHLEDLALLGKDKVTTIEFDLTDFGGYRKLIADMPSLDGLVCSAGIVENNPLRFFSLEKYQRTVDVNQTAPLHLVAELAKANRLRDKASIVLLSSITGTSIGMKGTAAYAATKAAQAAYAKVMALEFAHKGIRVNAIAPGMVQTPLVDGSHQLSAEAIELDKARYPLGKRYAEPEEIASVVRFLLSVDASFMTGQNVVVDGGFTVQ</sequence>
<evidence type="ECO:0000313" key="5">
    <source>
        <dbReference type="Proteomes" id="UP001204615"/>
    </source>
</evidence>
<organism evidence="4 5">
    <name type="scientific">Dyella lutea</name>
    <dbReference type="NCBI Taxonomy" id="2950441"/>
    <lineage>
        <taxon>Bacteria</taxon>
        <taxon>Pseudomonadati</taxon>
        <taxon>Pseudomonadota</taxon>
        <taxon>Gammaproteobacteria</taxon>
        <taxon>Lysobacterales</taxon>
        <taxon>Rhodanobacteraceae</taxon>
        <taxon>Dyella</taxon>
    </lineage>
</organism>
<dbReference type="InterPro" id="IPR002347">
    <property type="entry name" value="SDR_fam"/>
</dbReference>
<keyword evidence="2" id="KW-0560">Oxidoreductase</keyword>
<evidence type="ECO:0000259" key="3">
    <source>
        <dbReference type="SMART" id="SM00822"/>
    </source>
</evidence>
<gene>
    <name evidence="4" type="ORF">NC595_08395</name>
</gene>
<proteinExistence type="inferred from homology"/>
<dbReference type="SUPFAM" id="SSF51735">
    <property type="entry name" value="NAD(P)-binding Rossmann-fold domains"/>
    <property type="match status" value="1"/>
</dbReference>
<reference evidence="4 5" key="1">
    <citation type="submission" date="2022-06" db="EMBL/GenBank/DDBJ databases">
        <title>Dyella sp. Sa strain:Sa Genome sequencing.</title>
        <authorList>
            <person name="Park S."/>
        </authorList>
    </citation>
    <scope>NUCLEOTIDE SEQUENCE [LARGE SCALE GENOMIC DNA]</scope>
    <source>
        <strain evidence="4 5">Sa</strain>
    </source>
</reference>
<dbReference type="Pfam" id="PF13561">
    <property type="entry name" value="adh_short_C2"/>
    <property type="match status" value="1"/>
</dbReference>
<dbReference type="InterPro" id="IPR051122">
    <property type="entry name" value="SDR_DHRS6-like"/>
</dbReference>
<dbReference type="PRINTS" id="PR00081">
    <property type="entry name" value="GDHRDH"/>
</dbReference>
<dbReference type="PANTHER" id="PTHR43477:SF1">
    <property type="entry name" value="DIHYDROANTICAPSIN 7-DEHYDROGENASE"/>
    <property type="match status" value="1"/>
</dbReference>